<reference evidence="1" key="3">
    <citation type="submission" date="2023-05" db="EMBL/GenBank/DDBJ databases">
        <authorList>
            <person name="Smith C.H."/>
        </authorList>
    </citation>
    <scope>NUCLEOTIDE SEQUENCE</scope>
    <source>
        <strain evidence="1">CHS0354</strain>
        <tissue evidence="1">Mantle</tissue>
    </source>
</reference>
<gene>
    <name evidence="1" type="ORF">CHS0354_027986</name>
</gene>
<dbReference type="EMBL" id="JAEAOA010001690">
    <property type="protein sequence ID" value="KAK3603562.1"/>
    <property type="molecule type" value="Genomic_DNA"/>
</dbReference>
<organism evidence="1 2">
    <name type="scientific">Potamilus streckersoni</name>
    <dbReference type="NCBI Taxonomy" id="2493646"/>
    <lineage>
        <taxon>Eukaryota</taxon>
        <taxon>Metazoa</taxon>
        <taxon>Spiralia</taxon>
        <taxon>Lophotrochozoa</taxon>
        <taxon>Mollusca</taxon>
        <taxon>Bivalvia</taxon>
        <taxon>Autobranchia</taxon>
        <taxon>Heteroconchia</taxon>
        <taxon>Palaeoheterodonta</taxon>
        <taxon>Unionida</taxon>
        <taxon>Unionoidea</taxon>
        <taxon>Unionidae</taxon>
        <taxon>Ambleminae</taxon>
        <taxon>Lampsilini</taxon>
        <taxon>Potamilus</taxon>
    </lineage>
</organism>
<protein>
    <submittedName>
        <fullName evidence="1">Uncharacterized protein</fullName>
    </submittedName>
</protein>
<reference evidence="1" key="2">
    <citation type="journal article" date="2021" name="Genome Biol. Evol.">
        <title>Developing a high-quality reference genome for a parasitic bivalve with doubly uniparental inheritance (Bivalvia: Unionida).</title>
        <authorList>
            <person name="Smith C.H."/>
        </authorList>
    </citation>
    <scope>NUCLEOTIDE SEQUENCE</scope>
    <source>
        <strain evidence="1">CHS0354</strain>
        <tissue evidence="1">Mantle</tissue>
    </source>
</reference>
<evidence type="ECO:0000313" key="2">
    <source>
        <dbReference type="Proteomes" id="UP001195483"/>
    </source>
</evidence>
<accession>A0AAE0T4A9</accession>
<keyword evidence="2" id="KW-1185">Reference proteome</keyword>
<comment type="caution">
    <text evidence="1">The sequence shown here is derived from an EMBL/GenBank/DDBJ whole genome shotgun (WGS) entry which is preliminary data.</text>
</comment>
<reference evidence="1" key="1">
    <citation type="journal article" date="2021" name="Genome Biol. Evol.">
        <title>A High-Quality Reference Genome for a Parasitic Bivalve with Doubly Uniparental Inheritance (Bivalvia: Unionida).</title>
        <authorList>
            <person name="Smith C.H."/>
        </authorList>
    </citation>
    <scope>NUCLEOTIDE SEQUENCE</scope>
    <source>
        <strain evidence="1">CHS0354</strain>
    </source>
</reference>
<dbReference type="AlphaFoldDB" id="A0AAE0T4A9"/>
<proteinExistence type="predicted"/>
<name>A0AAE0T4A9_9BIVA</name>
<evidence type="ECO:0000313" key="1">
    <source>
        <dbReference type="EMBL" id="KAK3603562.1"/>
    </source>
</evidence>
<dbReference type="Proteomes" id="UP001195483">
    <property type="component" value="Unassembled WGS sequence"/>
</dbReference>
<sequence>MATLAWIPLDTDIGQHIVCVDVEDTNGMDSSDQRCFMIEVRTSDSIAVPERNNSYLSHLKRFGESEAKVLDKIAEGLYFLL</sequence>